<protein>
    <submittedName>
        <fullName evidence="1">Uncharacterized protein</fullName>
    </submittedName>
</protein>
<keyword evidence="2" id="KW-1185">Reference proteome</keyword>
<name>A0A6H2HBU9_9BURK</name>
<evidence type="ECO:0000313" key="1">
    <source>
        <dbReference type="EMBL" id="QJC57358.1"/>
    </source>
</evidence>
<accession>A0A6H2HBU9</accession>
<dbReference type="EMBL" id="CP051461">
    <property type="protein sequence ID" value="QJC57358.1"/>
    <property type="molecule type" value="Genomic_DNA"/>
</dbReference>
<dbReference type="AlphaFoldDB" id="A0A6H2HBU9"/>
<organism evidence="1 2">
    <name type="scientific">Polaromonas vacuolata</name>
    <dbReference type="NCBI Taxonomy" id="37448"/>
    <lineage>
        <taxon>Bacteria</taxon>
        <taxon>Pseudomonadati</taxon>
        <taxon>Pseudomonadota</taxon>
        <taxon>Betaproteobacteria</taxon>
        <taxon>Burkholderiales</taxon>
        <taxon>Comamonadaceae</taxon>
        <taxon>Polaromonas</taxon>
    </lineage>
</organism>
<proteinExistence type="predicted"/>
<reference evidence="1 2" key="1">
    <citation type="submission" date="2020-04" db="EMBL/GenBank/DDBJ databases">
        <title>Complete genome of a Psychrophilic, Marine, Gas Vacuolate Bacterium Polaromonas vacuolata KCTC 22033T.</title>
        <authorList>
            <person name="Hwang K."/>
            <person name="Kim K.M."/>
        </authorList>
    </citation>
    <scope>NUCLEOTIDE SEQUENCE [LARGE SCALE GENOMIC DNA]</scope>
    <source>
        <strain evidence="1 2">KCTC 22033</strain>
    </source>
</reference>
<sequence>MGIVLIAFSEPASASAIGSTDPYEGDADALKQVRQREAVKVYDTKPLRNSKPKV</sequence>
<gene>
    <name evidence="1" type="ORF">HC248_02683</name>
</gene>
<evidence type="ECO:0000313" key="2">
    <source>
        <dbReference type="Proteomes" id="UP000502041"/>
    </source>
</evidence>
<dbReference type="KEGG" id="pvac:HC248_02683"/>
<dbReference type="Proteomes" id="UP000502041">
    <property type="component" value="Chromosome"/>
</dbReference>